<accession>A0ABU2CEG7</accession>
<keyword evidence="5" id="KW-1133">Transmembrane helix</keyword>
<evidence type="ECO:0000256" key="3">
    <source>
        <dbReference type="ARBA" id="ARBA00022475"/>
    </source>
</evidence>
<dbReference type="InterPro" id="IPR032808">
    <property type="entry name" value="DoxX"/>
</dbReference>
<protein>
    <submittedName>
        <fullName evidence="7">Oxidoreductase</fullName>
    </submittedName>
</protein>
<dbReference type="PANTHER" id="PTHR33452:SF1">
    <property type="entry name" value="INNER MEMBRANE PROTEIN YPHA-RELATED"/>
    <property type="match status" value="1"/>
</dbReference>
<reference evidence="7 8" key="1">
    <citation type="submission" date="2023-07" db="EMBL/GenBank/DDBJ databases">
        <title>Sorghum-associated microbial communities from plants grown in Nebraska, USA.</title>
        <authorList>
            <person name="Schachtman D."/>
        </authorList>
    </citation>
    <scope>NUCLEOTIDE SEQUENCE [LARGE SCALE GENOMIC DNA]</scope>
    <source>
        <strain evidence="7 8">BE313</strain>
    </source>
</reference>
<keyword evidence="8" id="KW-1185">Reference proteome</keyword>
<name>A0ABU2CEG7_9BURK</name>
<dbReference type="Proteomes" id="UP001180487">
    <property type="component" value="Unassembled WGS sequence"/>
</dbReference>
<gene>
    <name evidence="7" type="ORF">J2X19_004433</name>
</gene>
<sequence length="159" mass="17375">MASVSLLLRQCIALCARIPHSLIALLARFSVAAVFWKSGQTKIQGLAIDIVGGDFQLGWPRLSESAIALFRDEYRLPFVPPEIAAPLAACAEHVFPLLLLVGLATRFSALALLGMTLTIQLFVYPDAYPTHGTWAALLLYLVAQGPGKLSLDQWIARRF</sequence>
<evidence type="ECO:0000256" key="5">
    <source>
        <dbReference type="ARBA" id="ARBA00022989"/>
    </source>
</evidence>
<comment type="subcellular location">
    <subcellularLocation>
        <location evidence="1">Cell membrane</location>
        <topology evidence="1">Multi-pass membrane protein</topology>
    </subcellularLocation>
</comment>
<comment type="caution">
    <text evidence="7">The sequence shown here is derived from an EMBL/GenBank/DDBJ whole genome shotgun (WGS) entry which is preliminary data.</text>
</comment>
<proteinExistence type="inferred from homology"/>
<comment type="similarity">
    <text evidence="2">Belongs to the DoxX family.</text>
</comment>
<dbReference type="InterPro" id="IPR051907">
    <property type="entry name" value="DoxX-like_oxidoreductase"/>
</dbReference>
<evidence type="ECO:0000256" key="4">
    <source>
        <dbReference type="ARBA" id="ARBA00022692"/>
    </source>
</evidence>
<evidence type="ECO:0000256" key="6">
    <source>
        <dbReference type="ARBA" id="ARBA00023136"/>
    </source>
</evidence>
<keyword evidence="3" id="KW-1003">Cell membrane</keyword>
<evidence type="ECO:0000313" key="8">
    <source>
        <dbReference type="Proteomes" id="UP001180487"/>
    </source>
</evidence>
<evidence type="ECO:0000256" key="2">
    <source>
        <dbReference type="ARBA" id="ARBA00006679"/>
    </source>
</evidence>
<dbReference type="EMBL" id="JAVDXT010000005">
    <property type="protein sequence ID" value="MDR7379737.1"/>
    <property type="molecule type" value="Genomic_DNA"/>
</dbReference>
<keyword evidence="4" id="KW-0812">Transmembrane</keyword>
<dbReference type="Pfam" id="PF07681">
    <property type="entry name" value="DoxX"/>
    <property type="match status" value="1"/>
</dbReference>
<keyword evidence="6" id="KW-0472">Membrane</keyword>
<organism evidence="7 8">
    <name type="scientific">Rhodoferax ferrireducens</name>
    <dbReference type="NCBI Taxonomy" id="192843"/>
    <lineage>
        <taxon>Bacteria</taxon>
        <taxon>Pseudomonadati</taxon>
        <taxon>Pseudomonadota</taxon>
        <taxon>Betaproteobacteria</taxon>
        <taxon>Burkholderiales</taxon>
        <taxon>Comamonadaceae</taxon>
        <taxon>Rhodoferax</taxon>
    </lineage>
</organism>
<evidence type="ECO:0000313" key="7">
    <source>
        <dbReference type="EMBL" id="MDR7379737.1"/>
    </source>
</evidence>
<dbReference type="PANTHER" id="PTHR33452">
    <property type="entry name" value="OXIDOREDUCTASE CATD-RELATED"/>
    <property type="match status" value="1"/>
</dbReference>
<evidence type="ECO:0000256" key="1">
    <source>
        <dbReference type="ARBA" id="ARBA00004651"/>
    </source>
</evidence>
<dbReference type="RefSeq" id="WP_310376575.1">
    <property type="nucleotide sequence ID" value="NZ_JAVDXT010000005.1"/>
</dbReference>